<feature type="region of interest" description="Disordered" evidence="1">
    <location>
        <begin position="428"/>
        <end position="653"/>
    </location>
</feature>
<accession>A0A6A6EC28</accession>
<feature type="region of interest" description="Disordered" evidence="1">
    <location>
        <begin position="1"/>
        <end position="267"/>
    </location>
</feature>
<feature type="compositionally biased region" description="Low complexity" evidence="1">
    <location>
        <begin position="20"/>
        <end position="50"/>
    </location>
</feature>
<feature type="region of interest" description="Disordered" evidence="1">
    <location>
        <begin position="394"/>
        <end position="415"/>
    </location>
</feature>
<protein>
    <submittedName>
        <fullName evidence="2">Uncharacterized protein</fullName>
    </submittedName>
</protein>
<sequence>MSWSGPAAGTAQHQPPPYVNGQPGYNQQQQFQYGQQAGYGQYQGGPAFPQSGPSQRPPENRPPKKKGNPIITRYPPPPGYRGPAQPQGPYGTNQYPNQYQPPPQGYPQGYSGYSPQGYAPPQSYPQQPNYQQNGYPQGQNYPYPQQGYPPNQGYSQAPSYQGNQGYAPQQGGYPGYPPPSGAPVDPNQQAYSQAQGWQPPSNISAYPPSDQYNLYGPPPMNGPMNGHPANPQDPNMTPTPTSAQPATTQNTPTQAQPNSATSEQGTNEKPQLFLGWDDWDFDFDGAIWPKGNEPIDSNLSLGVIIWRPAKQVTRALPSTYEDAEEQALKPPAEKLNNAESVSIYFTQANSHQAFLDVRDTSEWRKIKNDPIFVVFPDDKDMDLIPIEDCISKRDRPDEQLEEIKVEEEDEEMEDSTWNVMDNLEQALSGQDADVKPQPPPTNTEYSRDKKQEDILAMLGVTGSPKPPSNDPPPHLLPSFEEKAPASLPEKPPAPQPRPEPPAQRSNSYSGYPNSNYGPPPQRPYGSMSSSAHTRPPPPPPAQNHFDSWTSGNPQSHPNGHALDGARESPARSEGSNRTLAGSDFETEKPSTSNGIDKAPAPEPKLHRSDSSFSRKRSYDDTDQDDEKLRQQDDHTRRKRRQPQVEAAYRCISF</sequence>
<feature type="compositionally biased region" description="Pro residues" evidence="1">
    <location>
        <begin position="489"/>
        <end position="501"/>
    </location>
</feature>
<dbReference type="OrthoDB" id="5431222at2759"/>
<dbReference type="EMBL" id="ML994624">
    <property type="protein sequence ID" value="KAF2188119.1"/>
    <property type="molecule type" value="Genomic_DNA"/>
</dbReference>
<name>A0A6A6EC28_9PEZI</name>
<feature type="compositionally biased region" description="Low complexity" evidence="1">
    <location>
        <begin position="238"/>
        <end position="259"/>
    </location>
</feature>
<proteinExistence type="predicted"/>
<evidence type="ECO:0000313" key="3">
    <source>
        <dbReference type="Proteomes" id="UP000800200"/>
    </source>
</evidence>
<feature type="compositionally biased region" description="Polar residues" evidence="1">
    <location>
        <begin position="544"/>
        <end position="557"/>
    </location>
</feature>
<feature type="compositionally biased region" description="Low complexity" evidence="1">
    <location>
        <begin position="502"/>
        <end position="516"/>
    </location>
</feature>
<feature type="compositionally biased region" description="Basic and acidic residues" evidence="1">
    <location>
        <begin position="394"/>
        <end position="403"/>
    </location>
</feature>
<reference evidence="2" key="1">
    <citation type="journal article" date="2020" name="Stud. Mycol.">
        <title>101 Dothideomycetes genomes: a test case for predicting lifestyles and emergence of pathogens.</title>
        <authorList>
            <person name="Haridas S."/>
            <person name="Albert R."/>
            <person name="Binder M."/>
            <person name="Bloem J."/>
            <person name="Labutti K."/>
            <person name="Salamov A."/>
            <person name="Andreopoulos B."/>
            <person name="Baker S."/>
            <person name="Barry K."/>
            <person name="Bills G."/>
            <person name="Bluhm B."/>
            <person name="Cannon C."/>
            <person name="Castanera R."/>
            <person name="Culley D."/>
            <person name="Daum C."/>
            <person name="Ezra D."/>
            <person name="Gonzalez J."/>
            <person name="Henrissat B."/>
            <person name="Kuo A."/>
            <person name="Liang C."/>
            <person name="Lipzen A."/>
            <person name="Lutzoni F."/>
            <person name="Magnuson J."/>
            <person name="Mondo S."/>
            <person name="Nolan M."/>
            <person name="Ohm R."/>
            <person name="Pangilinan J."/>
            <person name="Park H.-J."/>
            <person name="Ramirez L."/>
            <person name="Alfaro M."/>
            <person name="Sun H."/>
            <person name="Tritt A."/>
            <person name="Yoshinaga Y."/>
            <person name="Zwiers L.-H."/>
            <person name="Turgeon B."/>
            <person name="Goodwin S."/>
            <person name="Spatafora J."/>
            <person name="Crous P."/>
            <person name="Grigoriev I."/>
        </authorList>
    </citation>
    <scope>NUCLEOTIDE SEQUENCE</scope>
    <source>
        <strain evidence="2">CBS 207.26</strain>
    </source>
</reference>
<keyword evidence="3" id="KW-1185">Reference proteome</keyword>
<feature type="compositionally biased region" description="Polar residues" evidence="1">
    <location>
        <begin position="186"/>
        <end position="204"/>
    </location>
</feature>
<organism evidence="2 3">
    <name type="scientific">Zopfia rhizophila CBS 207.26</name>
    <dbReference type="NCBI Taxonomy" id="1314779"/>
    <lineage>
        <taxon>Eukaryota</taxon>
        <taxon>Fungi</taxon>
        <taxon>Dikarya</taxon>
        <taxon>Ascomycota</taxon>
        <taxon>Pezizomycotina</taxon>
        <taxon>Dothideomycetes</taxon>
        <taxon>Dothideomycetes incertae sedis</taxon>
        <taxon>Zopfiaceae</taxon>
        <taxon>Zopfia</taxon>
    </lineage>
</organism>
<feature type="compositionally biased region" description="Pro residues" evidence="1">
    <location>
        <begin position="464"/>
        <end position="475"/>
    </location>
</feature>
<feature type="compositionally biased region" description="Basic and acidic residues" evidence="1">
    <location>
        <begin position="626"/>
        <end position="635"/>
    </location>
</feature>
<feature type="compositionally biased region" description="Acidic residues" evidence="1">
    <location>
        <begin position="404"/>
        <end position="414"/>
    </location>
</feature>
<evidence type="ECO:0000256" key="1">
    <source>
        <dbReference type="SAM" id="MobiDB-lite"/>
    </source>
</evidence>
<dbReference type="Proteomes" id="UP000800200">
    <property type="component" value="Unassembled WGS sequence"/>
</dbReference>
<gene>
    <name evidence="2" type="ORF">K469DRAFT_768460</name>
</gene>
<feature type="compositionally biased region" description="Low complexity" evidence="1">
    <location>
        <begin position="106"/>
        <end position="171"/>
    </location>
</feature>
<dbReference type="AlphaFoldDB" id="A0A6A6EC28"/>
<evidence type="ECO:0000313" key="2">
    <source>
        <dbReference type="EMBL" id="KAF2188119.1"/>
    </source>
</evidence>
<feature type="compositionally biased region" description="Low complexity" evidence="1">
    <location>
        <begin position="81"/>
        <end position="98"/>
    </location>
</feature>